<dbReference type="OrthoDB" id="2020972at2759"/>
<organism evidence="10 11">
    <name type="scientific">Beta vulgaris subsp. vulgaris</name>
    <name type="common">Beet</name>
    <dbReference type="NCBI Taxonomy" id="3555"/>
    <lineage>
        <taxon>Eukaryota</taxon>
        <taxon>Viridiplantae</taxon>
        <taxon>Streptophyta</taxon>
        <taxon>Embryophyta</taxon>
        <taxon>Tracheophyta</taxon>
        <taxon>Spermatophyta</taxon>
        <taxon>Magnoliopsida</taxon>
        <taxon>eudicotyledons</taxon>
        <taxon>Gunneridae</taxon>
        <taxon>Pentapetalae</taxon>
        <taxon>Caryophyllales</taxon>
        <taxon>Chenopodiaceae</taxon>
        <taxon>Betoideae</taxon>
        <taxon>Beta</taxon>
    </lineage>
</organism>
<keyword evidence="4" id="KW-0347">Helicase</keyword>
<dbReference type="eggNOG" id="KOG0390">
    <property type="taxonomic scope" value="Eukaryota"/>
</dbReference>
<dbReference type="Gene3D" id="3.40.50.300">
    <property type="entry name" value="P-loop containing nucleotide triphosphate hydrolases"/>
    <property type="match status" value="1"/>
</dbReference>
<evidence type="ECO:0000256" key="6">
    <source>
        <dbReference type="ARBA" id="ARBA00023242"/>
    </source>
</evidence>
<feature type="region of interest" description="Disordered" evidence="7">
    <location>
        <begin position="149"/>
        <end position="363"/>
    </location>
</feature>
<feature type="compositionally biased region" description="Acidic residues" evidence="7">
    <location>
        <begin position="279"/>
        <end position="315"/>
    </location>
</feature>
<dbReference type="EMBL" id="KQ090298">
    <property type="protein sequence ID" value="KMS97665.1"/>
    <property type="molecule type" value="Genomic_DNA"/>
</dbReference>
<dbReference type="Proteomes" id="UP000035740">
    <property type="component" value="Unassembled WGS sequence"/>
</dbReference>
<feature type="compositionally biased region" description="Basic and acidic residues" evidence="7">
    <location>
        <begin position="191"/>
        <end position="213"/>
    </location>
</feature>
<dbReference type="PANTHER" id="PTHR45821:SF5">
    <property type="entry name" value="SNF2 DOMAIN-CONTAINING PROTEIN CLASSY 4"/>
    <property type="match status" value="1"/>
</dbReference>
<evidence type="ECO:0000256" key="3">
    <source>
        <dbReference type="ARBA" id="ARBA00022801"/>
    </source>
</evidence>
<gene>
    <name evidence="10" type="ORF">BVRB_5g124950</name>
</gene>
<feature type="compositionally biased region" description="Basic and acidic residues" evidence="7">
    <location>
        <begin position="258"/>
        <end position="278"/>
    </location>
</feature>
<evidence type="ECO:0000313" key="10">
    <source>
        <dbReference type="EMBL" id="KMS97665.1"/>
    </source>
</evidence>
<dbReference type="GO" id="GO:0004386">
    <property type="term" value="F:helicase activity"/>
    <property type="evidence" value="ECO:0007669"/>
    <property type="project" value="UniProtKB-KW"/>
</dbReference>
<evidence type="ECO:0000256" key="2">
    <source>
        <dbReference type="ARBA" id="ARBA00022741"/>
    </source>
</evidence>
<name>A0A0J8E3H4_BETVV</name>
<evidence type="ECO:0000256" key="5">
    <source>
        <dbReference type="ARBA" id="ARBA00022840"/>
    </source>
</evidence>
<feature type="compositionally biased region" description="Low complexity" evidence="7">
    <location>
        <begin position="248"/>
        <end position="257"/>
    </location>
</feature>
<accession>A0A0J8E3H4</accession>
<sequence>MEFLPVGKRTRLQKAKMLKETNKRARLAAKREWRKRKEKVLVDNNGEKKVEILRVLKEEKMEEEMEIEEDVVIIDKDEFFKDNFIGSKQNSQIEELGIIKKEAFDDDYDHDKHEAPLFLDEKGKGIMMIDDVNGYGSDDSVQIIGERWNPLGLDGDYDDDDDDDDDDGDGENNDGASHSLAVVMISDSDDEMKGIHNKDEAEKVGEMMKKEDVLTEESSDYEASSSEDDDDDVFDKDFVGVEHESSHTSESSSSDGSVQEHEGELHFDDDNRQSRPDDGGDDDELNDVDDDGVENHDDDDDDDGVDDVENDDDDDALRHKKKRVTIDKEVEKERRQEGGEKRKRGRPPKKKSVKLQKQSPPCRNVVKKSKDNEIQNTLLNTILEVGNKGLDEIMSCKFEFYLPLKFKFGVEELILHEKTEEDLELDKLFKDFEFAIQASNIGSDDSSLIQHDNRSDSENINPSNGALSQKDLCAKGKHYLVHDDEIGIVCKFCSYVNLEIKHVMPDFNKDPFGRGDRRDYYCRFLYEGSMTYDRFQFLESSYDGRGDFSPSDDIQGTVWDLIPGVKKTLYPHQRDGFEFIWRNIAGGIRMDELGKPTKFGLGGCIICHAPGTGKTRLAIVFLQSFMKHYQNAKPVIVAPFPMLRTWEEEFGRWNVNIPFFNLNDNELSGKEDPKILGYVAKSSKDDKTIRLVKLHTWASGNGVLCISYGLLQRLAGDKEGTDEKVRQVLLEQSGILVLDEGHTPRNEKSNIWKVLSNISTKRRVILSGTPFQNNFEELHNTISLVRQEFGTPVFPGFYSKYERIEELRKKIKPFVHVHKGEILKETLKGLIHRLLILKPSPLQTRCFEQLVRIKNRFKFDNLVSIISVHPSIFCGRESKPAFVDEKFESLLKKHRMDLDAGVKTRFLVELIKLSKGERVLVFGQYIPPLNFIADLLKSVFGWSMGSELLYMHGKQDVKERQSSIRLFNDPRSKARVLLASTKACCEGIHLVGASRVVLLDVVWNPSVERQAISRAYRLGQLKDVFVYHLITSGTLEEEKYQRQATKERLSELVFSSAEENTENKSTRSRISEDRILKEMTDHEKMKHMFKRVIYQPKADNLIESFNMVL</sequence>
<evidence type="ECO:0000256" key="4">
    <source>
        <dbReference type="ARBA" id="ARBA00022806"/>
    </source>
</evidence>
<dbReference type="Pfam" id="PF00176">
    <property type="entry name" value="SNF2-rel_dom"/>
    <property type="match status" value="1"/>
</dbReference>
<dbReference type="Pfam" id="PF00271">
    <property type="entry name" value="Helicase_C"/>
    <property type="match status" value="1"/>
</dbReference>
<dbReference type="AlphaFoldDB" id="A0A0J8E3H4"/>
<feature type="compositionally biased region" description="Basic residues" evidence="7">
    <location>
        <begin position="341"/>
        <end position="354"/>
    </location>
</feature>
<dbReference type="PROSITE" id="PS51192">
    <property type="entry name" value="HELICASE_ATP_BIND_1"/>
    <property type="match status" value="1"/>
</dbReference>
<dbReference type="Gene3D" id="3.40.50.10810">
    <property type="entry name" value="Tandem AAA-ATPase domain"/>
    <property type="match status" value="1"/>
</dbReference>
<dbReference type="PROSITE" id="PS51194">
    <property type="entry name" value="HELICASE_CTER"/>
    <property type="match status" value="1"/>
</dbReference>
<proteinExistence type="predicted"/>
<keyword evidence="11" id="KW-1185">Reference proteome</keyword>
<feature type="domain" description="Helicase C-terminal" evidence="9">
    <location>
        <begin position="906"/>
        <end position="1065"/>
    </location>
</feature>
<dbReference type="PANTHER" id="PTHR45821">
    <property type="entry name" value="SNF2 DOMAIN-CONTAINING PROTEIN CLASSY 2-RELATED"/>
    <property type="match status" value="1"/>
</dbReference>
<dbReference type="GO" id="GO:0005634">
    <property type="term" value="C:nucleus"/>
    <property type="evidence" value="ECO:0007669"/>
    <property type="project" value="UniProtKB-SubCell"/>
</dbReference>
<feature type="compositionally biased region" description="Acidic residues" evidence="7">
    <location>
        <begin position="155"/>
        <end position="172"/>
    </location>
</feature>
<feature type="compositionally biased region" description="Basic and acidic residues" evidence="7">
    <location>
        <begin position="324"/>
        <end position="340"/>
    </location>
</feature>
<dbReference type="Gramene" id="KMS97665">
    <property type="protein sequence ID" value="KMS97665"/>
    <property type="gene ID" value="BVRB_5g124950"/>
</dbReference>
<evidence type="ECO:0000313" key="11">
    <source>
        <dbReference type="Proteomes" id="UP000035740"/>
    </source>
</evidence>
<comment type="subcellular location">
    <subcellularLocation>
        <location evidence="1">Nucleus</location>
    </subcellularLocation>
</comment>
<keyword evidence="3" id="KW-0378">Hydrolase</keyword>
<feature type="compositionally biased region" description="Basic and acidic residues" evidence="7">
    <location>
        <begin position="235"/>
        <end position="247"/>
    </location>
</feature>
<keyword evidence="5" id="KW-0067">ATP-binding</keyword>
<dbReference type="InterPro" id="IPR044567">
    <property type="entry name" value="CLSY/DRD1"/>
</dbReference>
<evidence type="ECO:0000256" key="7">
    <source>
        <dbReference type="SAM" id="MobiDB-lite"/>
    </source>
</evidence>
<dbReference type="InterPro" id="IPR014001">
    <property type="entry name" value="Helicase_ATP-bd"/>
</dbReference>
<evidence type="ECO:0000256" key="1">
    <source>
        <dbReference type="ARBA" id="ARBA00004123"/>
    </source>
</evidence>
<protein>
    <submittedName>
        <fullName evidence="10">Uncharacterized protein</fullName>
    </submittedName>
</protein>
<dbReference type="InterPro" id="IPR001650">
    <property type="entry name" value="Helicase_C-like"/>
</dbReference>
<dbReference type="GO" id="GO:0005524">
    <property type="term" value="F:ATP binding"/>
    <property type="evidence" value="ECO:0007669"/>
    <property type="project" value="UniProtKB-KW"/>
</dbReference>
<dbReference type="OMA" id="NTICIVR"/>
<feature type="domain" description="Helicase ATP-binding" evidence="8">
    <location>
        <begin position="595"/>
        <end position="788"/>
    </location>
</feature>
<keyword evidence="6" id="KW-0539">Nucleus</keyword>
<dbReference type="GO" id="GO:0080188">
    <property type="term" value="P:gene silencing by siRNA-directed DNA methylation"/>
    <property type="evidence" value="ECO:0007669"/>
    <property type="project" value="InterPro"/>
</dbReference>
<evidence type="ECO:0000259" key="8">
    <source>
        <dbReference type="PROSITE" id="PS51192"/>
    </source>
</evidence>
<dbReference type="SUPFAM" id="SSF52540">
    <property type="entry name" value="P-loop containing nucleoside triphosphate hydrolases"/>
    <property type="match status" value="2"/>
</dbReference>
<dbReference type="InterPro" id="IPR027417">
    <property type="entry name" value="P-loop_NTPase"/>
</dbReference>
<dbReference type="InterPro" id="IPR038718">
    <property type="entry name" value="SNF2-like_sf"/>
</dbReference>
<dbReference type="SMART" id="SM00490">
    <property type="entry name" value="HELICc"/>
    <property type="match status" value="1"/>
</dbReference>
<dbReference type="CDD" id="cd18793">
    <property type="entry name" value="SF2_C_SNF"/>
    <property type="match status" value="1"/>
</dbReference>
<dbReference type="InterPro" id="IPR000330">
    <property type="entry name" value="SNF2_N"/>
</dbReference>
<dbReference type="InterPro" id="IPR049730">
    <property type="entry name" value="SNF2/RAD54-like_C"/>
</dbReference>
<dbReference type="GO" id="GO:0016787">
    <property type="term" value="F:hydrolase activity"/>
    <property type="evidence" value="ECO:0007669"/>
    <property type="project" value="UniProtKB-KW"/>
</dbReference>
<reference evidence="10 11" key="1">
    <citation type="journal article" date="2014" name="Nature">
        <title>The genome of the recently domesticated crop plant sugar beet (Beta vulgaris).</title>
        <authorList>
            <person name="Dohm J.C."/>
            <person name="Minoche A.E."/>
            <person name="Holtgrawe D."/>
            <person name="Capella-Gutierrez S."/>
            <person name="Zakrzewski F."/>
            <person name="Tafer H."/>
            <person name="Rupp O."/>
            <person name="Sorensen T.R."/>
            <person name="Stracke R."/>
            <person name="Reinhardt R."/>
            <person name="Goesmann A."/>
            <person name="Kraft T."/>
            <person name="Schulz B."/>
            <person name="Stadler P.F."/>
            <person name="Schmidt T."/>
            <person name="Gabaldon T."/>
            <person name="Lehrach H."/>
            <person name="Weisshaar B."/>
            <person name="Himmelbauer H."/>
        </authorList>
    </citation>
    <scope>NUCLEOTIDE SEQUENCE [LARGE SCALE GENOMIC DNA]</scope>
    <source>
        <tissue evidence="10">Taproot</tissue>
    </source>
</reference>
<dbReference type="SMART" id="SM00487">
    <property type="entry name" value="DEXDc"/>
    <property type="match status" value="1"/>
</dbReference>
<feature type="compositionally biased region" description="Acidic residues" evidence="7">
    <location>
        <begin position="214"/>
        <end position="234"/>
    </location>
</feature>
<evidence type="ECO:0000259" key="9">
    <source>
        <dbReference type="PROSITE" id="PS51194"/>
    </source>
</evidence>
<keyword evidence="2" id="KW-0547">Nucleotide-binding</keyword>